<protein>
    <submittedName>
        <fullName evidence="1">Tetratricopeptide-like helical domain-containing protein</fullName>
    </submittedName>
</protein>
<dbReference type="OrthoDB" id="1934535at2759"/>
<comment type="caution">
    <text evidence="1">The sequence shown here is derived from an EMBL/GenBank/DDBJ whole genome shotgun (WGS) entry which is preliminary data.</text>
</comment>
<accession>A0A2U1KW51</accession>
<gene>
    <name evidence="1" type="ORF">CTI12_AA557670</name>
</gene>
<name>A0A2U1KW51_ARTAN</name>
<evidence type="ECO:0000313" key="1">
    <source>
        <dbReference type="EMBL" id="PWA40988.1"/>
    </source>
</evidence>
<keyword evidence="2" id="KW-1185">Reference proteome</keyword>
<dbReference type="AlphaFoldDB" id="A0A2U1KW51"/>
<dbReference type="Proteomes" id="UP000245207">
    <property type="component" value="Unassembled WGS sequence"/>
</dbReference>
<sequence>MMKGNKSFLHVLKNPPLSLGLRIQSNYYYCTSNNDESSKVANLADALKVFEWLKSTQAPVEKYNEFLGVVNKMKHYSTSVDLFKEMCSLGLPVDYDTMKTVINSCCQLRCTNKGGFAVFGCCKRGVINS</sequence>
<reference evidence="1 2" key="1">
    <citation type="journal article" date="2018" name="Mol. Plant">
        <title>The genome of Artemisia annua provides insight into the evolution of Asteraceae family and artemisinin biosynthesis.</title>
        <authorList>
            <person name="Shen Q."/>
            <person name="Zhang L."/>
            <person name="Liao Z."/>
            <person name="Wang S."/>
            <person name="Yan T."/>
            <person name="Shi P."/>
            <person name="Liu M."/>
            <person name="Fu X."/>
            <person name="Pan Q."/>
            <person name="Wang Y."/>
            <person name="Lv Z."/>
            <person name="Lu X."/>
            <person name="Zhang F."/>
            <person name="Jiang W."/>
            <person name="Ma Y."/>
            <person name="Chen M."/>
            <person name="Hao X."/>
            <person name="Li L."/>
            <person name="Tang Y."/>
            <person name="Lv G."/>
            <person name="Zhou Y."/>
            <person name="Sun X."/>
            <person name="Brodelius P.E."/>
            <person name="Rose J.K.C."/>
            <person name="Tang K."/>
        </authorList>
    </citation>
    <scope>NUCLEOTIDE SEQUENCE [LARGE SCALE GENOMIC DNA]</scope>
    <source>
        <strain evidence="2">cv. Huhao1</strain>
        <tissue evidence="1">Leaf</tissue>
    </source>
</reference>
<evidence type="ECO:0000313" key="2">
    <source>
        <dbReference type="Proteomes" id="UP000245207"/>
    </source>
</evidence>
<proteinExistence type="predicted"/>
<dbReference type="EMBL" id="PKPP01013397">
    <property type="protein sequence ID" value="PWA40988.1"/>
    <property type="molecule type" value="Genomic_DNA"/>
</dbReference>
<dbReference type="InterPro" id="IPR011990">
    <property type="entry name" value="TPR-like_helical_dom_sf"/>
</dbReference>
<dbReference type="Gene3D" id="1.25.40.10">
    <property type="entry name" value="Tetratricopeptide repeat domain"/>
    <property type="match status" value="1"/>
</dbReference>
<organism evidence="1 2">
    <name type="scientific">Artemisia annua</name>
    <name type="common">Sweet wormwood</name>
    <dbReference type="NCBI Taxonomy" id="35608"/>
    <lineage>
        <taxon>Eukaryota</taxon>
        <taxon>Viridiplantae</taxon>
        <taxon>Streptophyta</taxon>
        <taxon>Embryophyta</taxon>
        <taxon>Tracheophyta</taxon>
        <taxon>Spermatophyta</taxon>
        <taxon>Magnoliopsida</taxon>
        <taxon>eudicotyledons</taxon>
        <taxon>Gunneridae</taxon>
        <taxon>Pentapetalae</taxon>
        <taxon>asterids</taxon>
        <taxon>campanulids</taxon>
        <taxon>Asterales</taxon>
        <taxon>Asteraceae</taxon>
        <taxon>Asteroideae</taxon>
        <taxon>Anthemideae</taxon>
        <taxon>Artemisiinae</taxon>
        <taxon>Artemisia</taxon>
    </lineage>
</organism>